<dbReference type="AlphaFoldDB" id="A0A1R3H7E0"/>
<keyword evidence="1" id="KW-0472">Membrane</keyword>
<evidence type="ECO:0000313" key="3">
    <source>
        <dbReference type="Proteomes" id="UP000188268"/>
    </source>
</evidence>
<name>A0A1R3H7E0_COCAP</name>
<keyword evidence="1" id="KW-0812">Transmembrane</keyword>
<proteinExistence type="predicted"/>
<evidence type="ECO:0000256" key="1">
    <source>
        <dbReference type="SAM" id="Phobius"/>
    </source>
</evidence>
<protein>
    <submittedName>
        <fullName evidence="2">Uncharacterized protein</fullName>
    </submittedName>
</protein>
<evidence type="ECO:0000313" key="2">
    <source>
        <dbReference type="EMBL" id="OMO66180.1"/>
    </source>
</evidence>
<dbReference type="Proteomes" id="UP000188268">
    <property type="component" value="Unassembled WGS sequence"/>
</dbReference>
<feature type="transmembrane region" description="Helical" evidence="1">
    <location>
        <begin position="6"/>
        <end position="31"/>
    </location>
</feature>
<reference evidence="2 3" key="1">
    <citation type="submission" date="2013-09" db="EMBL/GenBank/DDBJ databases">
        <title>Corchorus capsularis genome sequencing.</title>
        <authorList>
            <person name="Alam M."/>
            <person name="Haque M.S."/>
            <person name="Islam M.S."/>
            <person name="Emdad E.M."/>
            <person name="Islam M.M."/>
            <person name="Ahmed B."/>
            <person name="Halim A."/>
            <person name="Hossen Q.M.M."/>
            <person name="Hossain M.Z."/>
            <person name="Ahmed R."/>
            <person name="Khan M.M."/>
            <person name="Islam R."/>
            <person name="Rashid M.M."/>
            <person name="Khan S.A."/>
            <person name="Rahman M.S."/>
            <person name="Alam M."/>
        </authorList>
    </citation>
    <scope>NUCLEOTIDE SEQUENCE [LARGE SCALE GENOMIC DNA]</scope>
    <source>
        <strain evidence="3">cv. CVL-1</strain>
        <tissue evidence="2">Whole seedling</tissue>
    </source>
</reference>
<gene>
    <name evidence="2" type="ORF">CCACVL1_21286</name>
</gene>
<sequence length="82" mass="9191">MYRKLLGLSAAETVIGGVLGTILGTAAWWITRKPLVAKTKRIQEFTEELRLSSEAIREARRVREFEAQAACSAEEKLKQQEG</sequence>
<comment type="caution">
    <text evidence="2">The sequence shown here is derived from an EMBL/GenBank/DDBJ whole genome shotgun (WGS) entry which is preliminary data.</text>
</comment>
<keyword evidence="1" id="KW-1133">Transmembrane helix</keyword>
<keyword evidence="3" id="KW-1185">Reference proteome</keyword>
<accession>A0A1R3H7E0</accession>
<organism evidence="2 3">
    <name type="scientific">Corchorus capsularis</name>
    <name type="common">Jute</name>
    <dbReference type="NCBI Taxonomy" id="210143"/>
    <lineage>
        <taxon>Eukaryota</taxon>
        <taxon>Viridiplantae</taxon>
        <taxon>Streptophyta</taxon>
        <taxon>Embryophyta</taxon>
        <taxon>Tracheophyta</taxon>
        <taxon>Spermatophyta</taxon>
        <taxon>Magnoliopsida</taxon>
        <taxon>eudicotyledons</taxon>
        <taxon>Gunneridae</taxon>
        <taxon>Pentapetalae</taxon>
        <taxon>rosids</taxon>
        <taxon>malvids</taxon>
        <taxon>Malvales</taxon>
        <taxon>Malvaceae</taxon>
        <taxon>Grewioideae</taxon>
        <taxon>Apeibeae</taxon>
        <taxon>Corchorus</taxon>
    </lineage>
</organism>
<dbReference type="EMBL" id="AWWV01012554">
    <property type="protein sequence ID" value="OMO66180.1"/>
    <property type="molecule type" value="Genomic_DNA"/>
</dbReference>
<dbReference type="Gramene" id="OMO66180">
    <property type="protein sequence ID" value="OMO66180"/>
    <property type="gene ID" value="CCACVL1_21286"/>
</dbReference>